<organism evidence="2 3">
    <name type="scientific">Synchytrium endobioticum</name>
    <dbReference type="NCBI Taxonomy" id="286115"/>
    <lineage>
        <taxon>Eukaryota</taxon>
        <taxon>Fungi</taxon>
        <taxon>Fungi incertae sedis</taxon>
        <taxon>Chytridiomycota</taxon>
        <taxon>Chytridiomycota incertae sedis</taxon>
        <taxon>Chytridiomycetes</taxon>
        <taxon>Synchytriales</taxon>
        <taxon>Synchytriaceae</taxon>
        <taxon>Synchytrium</taxon>
    </lineage>
</organism>
<feature type="region of interest" description="Disordered" evidence="1">
    <location>
        <begin position="67"/>
        <end position="89"/>
    </location>
</feature>
<dbReference type="EMBL" id="QEAN01000029">
    <property type="protein sequence ID" value="TPX52713.1"/>
    <property type="molecule type" value="Genomic_DNA"/>
</dbReference>
<reference evidence="2 3" key="1">
    <citation type="journal article" date="2019" name="Sci. Rep.">
        <title>Comparative genomics of chytrid fungi reveal insights into the obligate biotrophic and pathogenic lifestyle of Synchytrium endobioticum.</title>
        <authorList>
            <person name="van de Vossenberg B.T.L.H."/>
            <person name="Warris S."/>
            <person name="Nguyen H.D.T."/>
            <person name="van Gent-Pelzer M.P.E."/>
            <person name="Joly D.L."/>
            <person name="van de Geest H.C."/>
            <person name="Bonants P.J.M."/>
            <person name="Smith D.S."/>
            <person name="Levesque C.A."/>
            <person name="van der Lee T.A.J."/>
        </authorList>
    </citation>
    <scope>NUCLEOTIDE SEQUENCE [LARGE SCALE GENOMIC DNA]</scope>
    <source>
        <strain evidence="2 3">MB42</strain>
    </source>
</reference>
<dbReference type="AlphaFoldDB" id="A0A507DM96"/>
<dbReference type="VEuPathDB" id="FungiDB:SeMB42_g01220"/>
<evidence type="ECO:0000313" key="2">
    <source>
        <dbReference type="EMBL" id="TPX52713.1"/>
    </source>
</evidence>
<comment type="caution">
    <text evidence="2">The sequence shown here is derived from an EMBL/GenBank/DDBJ whole genome shotgun (WGS) entry which is preliminary data.</text>
</comment>
<evidence type="ECO:0000256" key="1">
    <source>
        <dbReference type="SAM" id="MobiDB-lite"/>
    </source>
</evidence>
<proteinExistence type="predicted"/>
<gene>
    <name evidence="2" type="ORF">SeMB42_g01220</name>
</gene>
<accession>A0A507DM96</accession>
<evidence type="ECO:0000313" key="3">
    <source>
        <dbReference type="Proteomes" id="UP000317494"/>
    </source>
</evidence>
<dbReference type="Proteomes" id="UP000317494">
    <property type="component" value="Unassembled WGS sequence"/>
</dbReference>
<protein>
    <submittedName>
        <fullName evidence="2">Uncharacterized protein</fullName>
    </submittedName>
</protein>
<keyword evidence="3" id="KW-1185">Reference proteome</keyword>
<sequence length="127" mass="14653">MEPQRSPTHQPGYDFDPKFKDYVSLSRNHPWFKLPQSQMELVDLVFSIHHAHITSASVTVVSPHPVIKQKKRSLPHSPEPHALPTELSGDRLKRSRMCLNWNRPTSRHGSSRCGLRTYACSLFRRSL</sequence>
<name>A0A507DM96_9FUNG</name>